<proteinExistence type="predicted"/>
<feature type="compositionally biased region" description="Polar residues" evidence="3">
    <location>
        <begin position="1"/>
        <end position="10"/>
    </location>
</feature>
<keyword evidence="2" id="KW-0539">Nucleus</keyword>
<dbReference type="InterPro" id="IPR004827">
    <property type="entry name" value="bZIP"/>
</dbReference>
<comment type="caution">
    <text evidence="5">The sequence shown here is derived from an EMBL/GenBank/DDBJ whole genome shotgun (WGS) entry which is preliminary data.</text>
</comment>
<dbReference type="Proteomes" id="UP000242146">
    <property type="component" value="Unassembled WGS sequence"/>
</dbReference>
<dbReference type="OrthoDB" id="2593073at2759"/>
<name>A0A1X2GMT0_9FUNG</name>
<organism evidence="5 6">
    <name type="scientific">Hesseltinella vesiculosa</name>
    <dbReference type="NCBI Taxonomy" id="101127"/>
    <lineage>
        <taxon>Eukaryota</taxon>
        <taxon>Fungi</taxon>
        <taxon>Fungi incertae sedis</taxon>
        <taxon>Mucoromycota</taxon>
        <taxon>Mucoromycotina</taxon>
        <taxon>Mucoromycetes</taxon>
        <taxon>Mucorales</taxon>
        <taxon>Cunninghamellaceae</taxon>
        <taxon>Hesseltinella</taxon>
    </lineage>
</organism>
<feature type="region of interest" description="Disordered" evidence="3">
    <location>
        <begin position="155"/>
        <end position="264"/>
    </location>
</feature>
<dbReference type="SMART" id="SM00338">
    <property type="entry name" value="BRLZ"/>
    <property type="match status" value="1"/>
</dbReference>
<dbReference type="SUPFAM" id="SSF57959">
    <property type="entry name" value="Leucine zipper domain"/>
    <property type="match status" value="1"/>
</dbReference>
<evidence type="ECO:0000256" key="1">
    <source>
        <dbReference type="ARBA" id="ARBA00004123"/>
    </source>
</evidence>
<feature type="region of interest" description="Disordered" evidence="3">
    <location>
        <begin position="64"/>
        <end position="101"/>
    </location>
</feature>
<feature type="compositionally biased region" description="Low complexity" evidence="3">
    <location>
        <begin position="333"/>
        <end position="343"/>
    </location>
</feature>
<gene>
    <name evidence="5" type="ORF">DM01DRAFT_1382019</name>
</gene>
<keyword evidence="6" id="KW-1185">Reference proteome</keyword>
<protein>
    <recommendedName>
        <fullName evidence="4">BZIP domain-containing protein</fullName>
    </recommendedName>
</protein>
<feature type="compositionally biased region" description="Pro residues" evidence="3">
    <location>
        <begin position="65"/>
        <end position="74"/>
    </location>
</feature>
<feature type="region of interest" description="Disordered" evidence="3">
    <location>
        <begin position="333"/>
        <end position="355"/>
    </location>
</feature>
<reference evidence="5 6" key="1">
    <citation type="submission" date="2016-07" db="EMBL/GenBank/DDBJ databases">
        <title>Pervasive Adenine N6-methylation of Active Genes in Fungi.</title>
        <authorList>
            <consortium name="DOE Joint Genome Institute"/>
            <person name="Mondo S.J."/>
            <person name="Dannebaum R.O."/>
            <person name="Kuo R.C."/>
            <person name="Labutti K."/>
            <person name="Haridas S."/>
            <person name="Kuo A."/>
            <person name="Salamov A."/>
            <person name="Ahrendt S.R."/>
            <person name="Lipzen A."/>
            <person name="Sullivan W."/>
            <person name="Andreopoulos W.B."/>
            <person name="Clum A."/>
            <person name="Lindquist E."/>
            <person name="Daum C."/>
            <person name="Ramamoorthy G.K."/>
            <person name="Gryganskyi A."/>
            <person name="Culley D."/>
            <person name="Magnuson J.K."/>
            <person name="James T.Y."/>
            <person name="O'Malley M.A."/>
            <person name="Stajich J.E."/>
            <person name="Spatafora J.W."/>
            <person name="Visel A."/>
            <person name="Grigoriev I.V."/>
        </authorList>
    </citation>
    <scope>NUCLEOTIDE SEQUENCE [LARGE SCALE GENOMIC DNA]</scope>
    <source>
        <strain evidence="5 6">NRRL 3301</strain>
    </source>
</reference>
<evidence type="ECO:0000313" key="6">
    <source>
        <dbReference type="Proteomes" id="UP000242146"/>
    </source>
</evidence>
<dbReference type="STRING" id="101127.A0A1X2GMT0"/>
<evidence type="ECO:0000256" key="2">
    <source>
        <dbReference type="ARBA" id="ARBA00023242"/>
    </source>
</evidence>
<dbReference type="Pfam" id="PF00170">
    <property type="entry name" value="bZIP_1"/>
    <property type="match status" value="1"/>
</dbReference>
<feature type="region of interest" description="Disordered" evidence="3">
    <location>
        <begin position="1"/>
        <end position="35"/>
    </location>
</feature>
<feature type="compositionally biased region" description="Low complexity" evidence="3">
    <location>
        <begin position="155"/>
        <end position="172"/>
    </location>
</feature>
<comment type="subcellular location">
    <subcellularLocation>
        <location evidence="1">Nucleus</location>
    </subcellularLocation>
</comment>
<dbReference type="InterPro" id="IPR046347">
    <property type="entry name" value="bZIP_sf"/>
</dbReference>
<evidence type="ECO:0000259" key="4">
    <source>
        <dbReference type="SMART" id="SM00338"/>
    </source>
</evidence>
<sequence>MYATLKQTDQIPLPPQSLYDDAERRRSNGYEPPRSQVWMPSVYSHDNYVVPTHNQAFPVMRHLPPHPSIVPPSGKPNRAVIPSKRAEQNRKAQRSFRQRRDQYVKDLERKVKDMDDWKQELDTAKDENKQLKQLVHQLQSKISSLTGEEFTLDSPLLSSSSSIASSSHLQPSTSNTQLQDVPPSSPPPLIHSPHTIQDLQPPPSPQPTKLAERCSPAGSPAPPSPQPTTFAPVSLRPHSFVPTPSPPPPSLQQVQPPLASEPPQPLFAEDDSRPFVFLSAEQQQHILEFDPFFDDDLTFPRMDDQLDFVNHSNNGQVLDDLFAMLQTRQRPQIPLQPPQQQSQDGYFMLDTMPSS</sequence>
<dbReference type="CDD" id="cd14688">
    <property type="entry name" value="bZIP_YAP"/>
    <property type="match status" value="1"/>
</dbReference>
<dbReference type="PANTHER" id="PTHR40621:SF6">
    <property type="entry name" value="AP-1-LIKE TRANSCRIPTION FACTOR YAP1-RELATED"/>
    <property type="match status" value="1"/>
</dbReference>
<dbReference type="EMBL" id="MCGT01000008">
    <property type="protein sequence ID" value="ORX57469.1"/>
    <property type="molecule type" value="Genomic_DNA"/>
</dbReference>
<accession>A0A1X2GMT0</accession>
<feature type="domain" description="BZIP" evidence="4">
    <location>
        <begin position="80"/>
        <end position="137"/>
    </location>
</feature>
<dbReference type="GO" id="GO:0090575">
    <property type="term" value="C:RNA polymerase II transcription regulator complex"/>
    <property type="evidence" value="ECO:0007669"/>
    <property type="project" value="TreeGrafter"/>
</dbReference>
<dbReference type="GO" id="GO:0000976">
    <property type="term" value="F:transcription cis-regulatory region binding"/>
    <property type="evidence" value="ECO:0007669"/>
    <property type="project" value="InterPro"/>
</dbReference>
<dbReference type="InterPro" id="IPR050936">
    <property type="entry name" value="AP-1-like"/>
</dbReference>
<evidence type="ECO:0000256" key="3">
    <source>
        <dbReference type="SAM" id="MobiDB-lite"/>
    </source>
</evidence>
<evidence type="ECO:0000313" key="5">
    <source>
        <dbReference type="EMBL" id="ORX57469.1"/>
    </source>
</evidence>
<dbReference type="AlphaFoldDB" id="A0A1X2GMT0"/>
<dbReference type="GO" id="GO:0001228">
    <property type="term" value="F:DNA-binding transcription activator activity, RNA polymerase II-specific"/>
    <property type="evidence" value="ECO:0007669"/>
    <property type="project" value="TreeGrafter"/>
</dbReference>
<dbReference type="Gene3D" id="1.20.5.170">
    <property type="match status" value="1"/>
</dbReference>
<dbReference type="PANTHER" id="PTHR40621">
    <property type="entry name" value="TRANSCRIPTION FACTOR KAPC-RELATED"/>
    <property type="match status" value="1"/>
</dbReference>